<feature type="region of interest" description="Disordered" evidence="1">
    <location>
        <begin position="23"/>
        <end position="54"/>
    </location>
</feature>
<accession>I3VQF2</accession>
<dbReference type="Pfam" id="PF02393">
    <property type="entry name" value="US22"/>
    <property type="match status" value="2"/>
</dbReference>
<evidence type="ECO:0000256" key="1">
    <source>
        <dbReference type="SAM" id="MobiDB-lite"/>
    </source>
</evidence>
<reference evidence="2 3" key="1">
    <citation type="journal article" date="2012" name="J. Virol.">
        <title>A Novel Bat Herpesvirus Encodes Homologues of Major Histocompatibility Complex Classes I and II, C-Type Lectin, and a Unique Family of Immune-Related Genes.</title>
        <authorList>
            <person name="Zhang H."/>
            <person name="Todd S."/>
            <person name="Tachedjian M."/>
            <person name="Barr J.A."/>
            <person name="Luo M."/>
            <person name="Yu M."/>
            <person name="Marsh G.A."/>
            <person name="Crameri G."/>
            <person name="Wang L.F."/>
        </authorList>
    </citation>
    <scope>NUCLEOTIDE SEQUENCE [LARGE SCALE GENOMIC DNA]</scope>
    <source>
        <strain evidence="2">B7D8</strain>
    </source>
</reference>
<proteinExistence type="predicted"/>
<dbReference type="EMBL" id="JQ805139">
    <property type="protein sequence ID" value="AFK83996.1"/>
    <property type="molecule type" value="Genomic_DNA"/>
</dbReference>
<evidence type="ECO:0000313" key="2">
    <source>
        <dbReference type="EMBL" id="AFK83996.1"/>
    </source>
</evidence>
<feature type="compositionally biased region" description="Polar residues" evidence="1">
    <location>
        <begin position="23"/>
        <end position="34"/>
    </location>
</feature>
<dbReference type="InterPro" id="IPR003360">
    <property type="entry name" value="US22-like"/>
</dbReference>
<dbReference type="Proteomes" id="UP000103899">
    <property type="component" value="Segment"/>
</dbReference>
<keyword evidence="3" id="KW-1185">Reference proteome</keyword>
<name>I3VQF2_9BETA</name>
<sequence>MSVTEAMFDLSLRVRAEPLRASSLVNKNTMSRQSQRGEDRVPAAVKKPPRPARRKKIPVDEYANLSEEERSVAKLIKEYVPDCGKNAKWGDVVSKEVLYVTALESLRGLFEKQHDPAAVRAYVCEKEGMMIRMRNPGSWYLMLRPGTKVPQTNGRDFNRYLCCRESMVVLGIMVLRSGPGLVFEELPCIMLLSSSGCVFIYDWETDGLMPAVPDIARLADQGLCRCESAYRLVGLRRITEHPKDVVQDLLDADGSGGRAIARVAAGHAGRDVLLETPRQKTQCLKLAGTPTELRNVSPFALMTDVEMANLRRYLYKTMCCPWYALGNVGRYNSRGTFESGLLIIVDAFGALYAMKLDTCRVMRVADHLNMFFAIGLGKIVDMVRFDRNDRGQMRLEPRVMCPHGDVRRSRATNAKDRAVTQKDLRAHLDWMLQLPMMKNCVDRRWENIVDTVSAIYLECQLEQVIVPGVAEIEDNLLGGDDLWMEEDIEMTRGKNFRCPLAPMRVRDAGDSGVSGHESVISPRIVVPFPRERGVGEDATPTVVGAYLCPEEDDLGICDKRMVHLISTSASCSDDDEDVEDRSSNRVVIHGPEDRASFDDSDLCCGPGHIKLHKRQSDAVGTQTDDAVPGGYGRQKSGLFQRHFFEELSDDDDDFVDSVYLELEDEEWEKYTFVEQNVLTRRATTTLVISAMNQKRKVPYIPREFCYDLFDDL</sequence>
<dbReference type="KEGG" id="vg:80534888"/>
<dbReference type="RefSeq" id="YP_010797185.1">
    <property type="nucleotide sequence ID" value="NC_076129.1"/>
</dbReference>
<dbReference type="GeneID" id="80534888"/>
<protein>
    <submittedName>
        <fullName evidence="2">B150</fullName>
    </submittedName>
</protein>
<organism evidence="2 3">
    <name type="scientific">miniopterid betaherpesvirus 1</name>
    <dbReference type="NCBI Taxonomy" id="3070189"/>
    <lineage>
        <taxon>Viruses</taxon>
        <taxon>Duplodnaviria</taxon>
        <taxon>Heunggongvirae</taxon>
        <taxon>Peploviricota</taxon>
        <taxon>Herviviricetes</taxon>
        <taxon>Herpesvirales</taxon>
        <taxon>Orthoherpesviridae</taxon>
        <taxon>Betaherpesvirinae</taxon>
        <taxon>Quwivirus</taxon>
        <taxon>Quwivirus miniopteridbeta1</taxon>
    </lineage>
</organism>
<evidence type="ECO:0000313" key="3">
    <source>
        <dbReference type="Proteomes" id="UP000103899"/>
    </source>
</evidence>